<evidence type="ECO:0000256" key="7">
    <source>
        <dbReference type="ARBA" id="ARBA00023136"/>
    </source>
</evidence>
<keyword evidence="7 13" id="KW-0472">Membrane</keyword>
<evidence type="ECO:0000256" key="4">
    <source>
        <dbReference type="ARBA" id="ARBA00022692"/>
    </source>
</evidence>
<evidence type="ECO:0000256" key="2">
    <source>
        <dbReference type="ARBA" id="ARBA00010663"/>
    </source>
</evidence>
<feature type="domain" description="G-protein coupled receptors family 1 profile" evidence="14">
    <location>
        <begin position="179"/>
        <end position="620"/>
    </location>
</feature>
<feature type="transmembrane region" description="Helical" evidence="13">
    <location>
        <begin position="295"/>
        <end position="316"/>
    </location>
</feature>
<evidence type="ECO:0000256" key="13">
    <source>
        <dbReference type="SAM" id="Phobius"/>
    </source>
</evidence>
<evidence type="ECO:0000256" key="10">
    <source>
        <dbReference type="ARBA" id="ARBA00023224"/>
    </source>
</evidence>
<sequence length="704" mass="79008">MKILRFGNEMNFCSYYPHRLTFRDTIRVIVRQLCHHYVTDIIGNRTRDLPLGTVMSQSTLIASSSVRVKVAMAGMPDMYKNVFNGKRMPENGWEKIKEGIKKEKDKKFKKERKRRKKLVRNEDTKNEVPRYMRMRCISRPQQRVSRDAQDTLALRPYTHSCCKVHGRVFRIYVLHCVVWIFGDVWCAIWLAVDVWMCTASILNLCAISLDRYVAVTRPVTYPSIMSSGRAKLLIAGVWVLSFVICFPPLVGWKDKQKDLPSDNFSSPLPPTPATSALQGPTSCPWKCELTNDAGYVVYSALGSFYLPMFVMLFFYWRIYRAAVQTTRAINQGFRTTKGSRAIGSRFDEQRLTLRIHRGRGSSVMRHGPPADGSVTETSLTSSACGSPSSGVTSLKSPECQRLNRSSTRRSNRPIKISVSYPSSDAISTGTNNGGVPQSSSPSPNSSKKSSFSSSSPPPGLYAVHCSNGSRDSTSSVYRSNRDTNCHLRVTGSTGSRLGSHNRRRRSSTDSTLAPGSSQQLLEDKDLSPSPTFDESNASNKPRLISKMGKRNIKAQVKRFRMETKAAKTLGIIVGGFIVCWLPFFTMYLVRAFCEDCINSLVFSILFWLGYCNSAINPCIYALFSKDFRFAFKRIICRCFCAKKLTNETRDWTRRRGSDGSQLGTRGPEPGSDRGRSPSNNNTHQYSHSFVGDDSDQGNEGSDSR</sequence>
<dbReference type="PROSITE" id="PS00237">
    <property type="entry name" value="G_PROTEIN_RECEP_F1_1"/>
    <property type="match status" value="1"/>
</dbReference>
<keyword evidence="4 11" id="KW-0812">Transmembrane</keyword>
<dbReference type="GO" id="GO:0005886">
    <property type="term" value="C:plasma membrane"/>
    <property type="evidence" value="ECO:0007669"/>
    <property type="project" value="UniProtKB-SubCell"/>
</dbReference>
<dbReference type="AlphaFoldDB" id="A0A6L2PTV2"/>
<dbReference type="InterPro" id="IPR000276">
    <property type="entry name" value="GPCR_Rhodpsn"/>
</dbReference>
<evidence type="ECO:0000313" key="15">
    <source>
        <dbReference type="EMBL" id="GFG35936.1"/>
    </source>
</evidence>
<keyword evidence="5 13" id="KW-1133">Transmembrane helix</keyword>
<dbReference type="PANTHER" id="PTHR24248:SF174">
    <property type="entry name" value="TYRAMINE_OCTOPAMINE RECEPTOR"/>
    <property type="match status" value="1"/>
</dbReference>
<dbReference type="SUPFAM" id="SSF81321">
    <property type="entry name" value="Family A G protein-coupled receptor-like"/>
    <property type="match status" value="1"/>
</dbReference>
<comment type="caution">
    <text evidence="15">The sequence shown here is derived from an EMBL/GenBank/DDBJ whole genome shotgun (WGS) entry which is preliminary data.</text>
</comment>
<feature type="transmembrane region" description="Helical" evidence="13">
    <location>
        <begin position="568"/>
        <end position="588"/>
    </location>
</feature>
<organism evidence="15 16">
    <name type="scientific">Coptotermes formosanus</name>
    <name type="common">Formosan subterranean termite</name>
    <dbReference type="NCBI Taxonomy" id="36987"/>
    <lineage>
        <taxon>Eukaryota</taxon>
        <taxon>Metazoa</taxon>
        <taxon>Ecdysozoa</taxon>
        <taxon>Arthropoda</taxon>
        <taxon>Hexapoda</taxon>
        <taxon>Insecta</taxon>
        <taxon>Pterygota</taxon>
        <taxon>Neoptera</taxon>
        <taxon>Polyneoptera</taxon>
        <taxon>Dictyoptera</taxon>
        <taxon>Blattodea</taxon>
        <taxon>Blattoidea</taxon>
        <taxon>Termitoidae</taxon>
        <taxon>Rhinotermitidae</taxon>
        <taxon>Coptotermes</taxon>
    </lineage>
</organism>
<keyword evidence="10 11" id="KW-0807">Transducer</keyword>
<evidence type="ECO:0000256" key="11">
    <source>
        <dbReference type="RuleBase" id="RU000688"/>
    </source>
</evidence>
<feature type="compositionally biased region" description="Polar residues" evidence="12">
    <location>
        <begin position="466"/>
        <end position="478"/>
    </location>
</feature>
<evidence type="ECO:0000256" key="12">
    <source>
        <dbReference type="SAM" id="MobiDB-lite"/>
    </source>
</evidence>
<reference evidence="16" key="1">
    <citation type="submission" date="2020-01" db="EMBL/GenBank/DDBJ databases">
        <title>Draft genome sequence of the Termite Coptotermes fromosanus.</title>
        <authorList>
            <person name="Itakura S."/>
            <person name="Yosikawa Y."/>
            <person name="Umezawa K."/>
        </authorList>
    </citation>
    <scope>NUCLEOTIDE SEQUENCE [LARGE SCALE GENOMIC DNA]</scope>
</reference>
<keyword evidence="9" id="KW-0325">Glycoprotein</keyword>
<evidence type="ECO:0000259" key="14">
    <source>
        <dbReference type="PROSITE" id="PS50262"/>
    </source>
</evidence>
<keyword evidence="8 11" id="KW-0675">Receptor</keyword>
<dbReference type="Gene3D" id="1.20.1070.10">
    <property type="entry name" value="Rhodopsin 7-helix transmembrane proteins"/>
    <property type="match status" value="2"/>
</dbReference>
<feature type="compositionally biased region" description="Low complexity" evidence="12">
    <location>
        <begin position="438"/>
        <end position="454"/>
    </location>
</feature>
<evidence type="ECO:0000256" key="6">
    <source>
        <dbReference type="ARBA" id="ARBA00023040"/>
    </source>
</evidence>
<dbReference type="Pfam" id="PF00001">
    <property type="entry name" value="7tm_1"/>
    <property type="match status" value="1"/>
</dbReference>
<feature type="region of interest" description="Disordered" evidence="12">
    <location>
        <begin position="652"/>
        <end position="704"/>
    </location>
</feature>
<gene>
    <name evidence="15" type="ORF">Cfor_02907</name>
</gene>
<accession>A0A6L2PTV2</accession>
<evidence type="ECO:0000256" key="1">
    <source>
        <dbReference type="ARBA" id="ARBA00004651"/>
    </source>
</evidence>
<feature type="transmembrane region" description="Helical" evidence="13">
    <location>
        <begin position="188"/>
        <end position="209"/>
    </location>
</feature>
<feature type="compositionally biased region" description="Polar residues" evidence="12">
    <location>
        <begin position="508"/>
        <end position="520"/>
    </location>
</feature>
<feature type="compositionally biased region" description="Polar residues" evidence="12">
    <location>
        <begin position="374"/>
        <end position="395"/>
    </location>
</feature>
<evidence type="ECO:0000256" key="3">
    <source>
        <dbReference type="ARBA" id="ARBA00022475"/>
    </source>
</evidence>
<dbReference type="InterPro" id="IPR017452">
    <property type="entry name" value="GPCR_Rhodpsn_7TM"/>
</dbReference>
<evidence type="ECO:0000256" key="5">
    <source>
        <dbReference type="ARBA" id="ARBA00022989"/>
    </source>
</evidence>
<dbReference type="Proteomes" id="UP000502823">
    <property type="component" value="Unassembled WGS sequence"/>
</dbReference>
<protein>
    <recommendedName>
        <fullName evidence="14">G-protein coupled receptors family 1 profile domain-containing protein</fullName>
    </recommendedName>
</protein>
<feature type="transmembrane region" description="Helical" evidence="13">
    <location>
        <begin position="600"/>
        <end position="623"/>
    </location>
</feature>
<feature type="transmembrane region" description="Helical" evidence="13">
    <location>
        <begin position="230"/>
        <end position="250"/>
    </location>
</feature>
<dbReference type="EMBL" id="BLKM01012228">
    <property type="protein sequence ID" value="GFG35936.1"/>
    <property type="molecule type" value="Genomic_DNA"/>
</dbReference>
<keyword evidence="3" id="KW-1003">Cell membrane</keyword>
<comment type="subcellular location">
    <subcellularLocation>
        <location evidence="1">Cell membrane</location>
        <topology evidence="1">Multi-pass membrane protein</topology>
    </subcellularLocation>
</comment>
<evidence type="ECO:0000256" key="8">
    <source>
        <dbReference type="ARBA" id="ARBA00023170"/>
    </source>
</evidence>
<proteinExistence type="inferred from homology"/>
<feature type="compositionally biased region" description="Polar residues" evidence="12">
    <location>
        <begin position="676"/>
        <end position="687"/>
    </location>
</feature>
<keyword evidence="6 11" id="KW-0297">G-protein coupled receptor</keyword>
<comment type="similarity">
    <text evidence="2 11">Belongs to the G-protein coupled receptor 1 family.</text>
</comment>
<dbReference type="PROSITE" id="PS50262">
    <property type="entry name" value="G_PROTEIN_RECEP_F1_2"/>
    <property type="match status" value="1"/>
</dbReference>
<feature type="compositionally biased region" description="Polar residues" evidence="12">
    <location>
        <begin position="419"/>
        <end position="437"/>
    </location>
</feature>
<dbReference type="GO" id="GO:0004930">
    <property type="term" value="F:G protein-coupled receptor activity"/>
    <property type="evidence" value="ECO:0007669"/>
    <property type="project" value="UniProtKB-KW"/>
</dbReference>
<evidence type="ECO:0000313" key="16">
    <source>
        <dbReference type="Proteomes" id="UP000502823"/>
    </source>
</evidence>
<feature type="compositionally biased region" description="Polar residues" evidence="12">
    <location>
        <begin position="528"/>
        <end position="539"/>
    </location>
</feature>
<dbReference type="PANTHER" id="PTHR24248">
    <property type="entry name" value="ADRENERGIC RECEPTOR-RELATED G-PROTEIN COUPLED RECEPTOR"/>
    <property type="match status" value="1"/>
</dbReference>
<evidence type="ECO:0000256" key="9">
    <source>
        <dbReference type="ARBA" id="ARBA00023180"/>
    </source>
</evidence>
<dbReference type="InParanoid" id="A0A6L2PTV2"/>
<feature type="region of interest" description="Disordered" evidence="12">
    <location>
        <begin position="355"/>
        <end position="540"/>
    </location>
</feature>
<dbReference type="FunCoup" id="A0A6L2PTV2">
    <property type="interactions" value="67"/>
</dbReference>
<keyword evidence="16" id="KW-1185">Reference proteome</keyword>
<name>A0A6L2PTV2_COPFO</name>
<dbReference type="OrthoDB" id="6358729at2759"/>
<dbReference type="PRINTS" id="PR00237">
    <property type="entry name" value="GPCRRHODOPSN"/>
</dbReference>